<dbReference type="Pfam" id="PF16183">
    <property type="entry name" value="Kinesin_assoc"/>
    <property type="match status" value="1"/>
</dbReference>
<feature type="binding site" evidence="10">
    <location>
        <begin position="102"/>
        <end position="109"/>
    </location>
    <ligand>
        <name>ATP</name>
        <dbReference type="ChEBI" id="CHEBI:30616"/>
    </ligand>
</feature>
<evidence type="ECO:0000256" key="8">
    <source>
        <dbReference type="ARBA" id="ARBA00023175"/>
    </source>
</evidence>
<dbReference type="EMBL" id="FCQH01000005">
    <property type="protein sequence ID" value="CVK92542.1"/>
    <property type="molecule type" value="Genomic_DNA"/>
</dbReference>
<comment type="caution">
    <text evidence="15">The sequence shown here is derived from an EMBL/GenBank/DDBJ whole genome shotgun (WGS) entry which is preliminary data.</text>
</comment>
<evidence type="ECO:0000256" key="1">
    <source>
        <dbReference type="ARBA" id="ARBA00004245"/>
    </source>
</evidence>
<dbReference type="SUPFAM" id="SSF49879">
    <property type="entry name" value="SMAD/FHA domain"/>
    <property type="match status" value="1"/>
</dbReference>
<dbReference type="Gene3D" id="2.30.29.30">
    <property type="entry name" value="Pleckstrin-homology domain (PH domain)/Phosphotyrosine-binding domain (PTB)"/>
    <property type="match status" value="1"/>
</dbReference>
<evidence type="ECO:0000256" key="9">
    <source>
        <dbReference type="ARBA" id="ARBA00023212"/>
    </source>
</evidence>
<dbReference type="SUPFAM" id="SSF52540">
    <property type="entry name" value="P-loop containing nucleoside triphosphate hydrolases"/>
    <property type="match status" value="1"/>
</dbReference>
<keyword evidence="16" id="KW-1185">Reference proteome</keyword>
<evidence type="ECO:0000256" key="4">
    <source>
        <dbReference type="ARBA" id="ARBA00022701"/>
    </source>
</evidence>
<dbReference type="CDD" id="cd01365">
    <property type="entry name" value="KISc_KIF1A_KIF1B"/>
    <property type="match status" value="1"/>
</dbReference>
<dbReference type="Pfam" id="PF00225">
    <property type="entry name" value="Kinesin"/>
    <property type="match status" value="1"/>
</dbReference>
<dbReference type="CDD" id="cd06503">
    <property type="entry name" value="ATP-synt_Fo_b"/>
    <property type="match status" value="1"/>
</dbReference>
<feature type="domain" description="Kinesin motor" evidence="14">
    <location>
        <begin position="8"/>
        <end position="355"/>
    </location>
</feature>
<dbReference type="PRINTS" id="PR00380">
    <property type="entry name" value="KINESINHEAVY"/>
</dbReference>
<keyword evidence="8 10" id="KW-0505">Motor protein</keyword>
<keyword evidence="5 10" id="KW-0547">Nucleotide-binding</keyword>
<keyword evidence="4" id="KW-0493">Microtubule</keyword>
<dbReference type="Pfam" id="PF12423">
    <property type="entry name" value="KIF1B"/>
    <property type="match status" value="1"/>
</dbReference>
<dbReference type="FunFam" id="2.60.200.20:FF:000021">
    <property type="entry name" value="Kinesin family protein"/>
    <property type="match status" value="1"/>
</dbReference>
<name>A0A1L7T740_FUSMA</name>
<reference evidence="16" key="1">
    <citation type="journal article" date="2016" name="Genome Biol. Evol.">
        <title>Comparative 'omics' of the Fusarium fujikuroi species complex highlights differences in genetic potential and metabolite synthesis.</title>
        <authorList>
            <person name="Niehaus E.-M."/>
            <person name="Muensterkoetter M."/>
            <person name="Proctor R.H."/>
            <person name="Brown D.W."/>
            <person name="Sharon A."/>
            <person name="Idan Y."/>
            <person name="Oren-Young L."/>
            <person name="Sieber C.M."/>
            <person name="Novak O."/>
            <person name="Pencik A."/>
            <person name="Tarkowska D."/>
            <person name="Hromadova K."/>
            <person name="Freeman S."/>
            <person name="Maymon M."/>
            <person name="Elazar M."/>
            <person name="Youssef S.A."/>
            <person name="El-Shabrawy E.S.M."/>
            <person name="Shalaby A.B.A."/>
            <person name="Houterman P."/>
            <person name="Brock N.L."/>
            <person name="Burkhardt I."/>
            <person name="Tsavkelova E.A."/>
            <person name="Dickschat J.S."/>
            <person name="Galuszka P."/>
            <person name="Gueldener U."/>
            <person name="Tudzynski B."/>
        </authorList>
    </citation>
    <scope>NUCLEOTIDE SEQUENCE [LARGE SCALE GENOMIC DNA]</scope>
    <source>
        <strain evidence="16">MRC7560</strain>
    </source>
</reference>
<evidence type="ECO:0000256" key="3">
    <source>
        <dbReference type="ARBA" id="ARBA00022490"/>
    </source>
</evidence>
<evidence type="ECO:0000313" key="15">
    <source>
        <dbReference type="EMBL" id="CVK92542.1"/>
    </source>
</evidence>
<comment type="subcellular location">
    <subcellularLocation>
        <location evidence="1">Cytoplasm</location>
        <location evidence="1">Cytoskeleton</location>
    </subcellularLocation>
</comment>
<keyword evidence="7 11" id="KW-0175">Coiled coil</keyword>
<dbReference type="InterPro" id="IPR027417">
    <property type="entry name" value="P-loop_NTPase"/>
</dbReference>
<evidence type="ECO:0000256" key="11">
    <source>
        <dbReference type="SAM" id="Coils"/>
    </source>
</evidence>
<dbReference type="InterPro" id="IPR008984">
    <property type="entry name" value="SMAD_FHA_dom_sf"/>
</dbReference>
<dbReference type="PROSITE" id="PS50067">
    <property type="entry name" value="KINESIN_MOTOR_2"/>
    <property type="match status" value="1"/>
</dbReference>
<dbReference type="InterPro" id="IPR001849">
    <property type="entry name" value="PH_domain"/>
</dbReference>
<dbReference type="GO" id="GO:0005546">
    <property type="term" value="F:phosphatidylinositol-4,5-bisphosphate binding"/>
    <property type="evidence" value="ECO:0007669"/>
    <property type="project" value="UniProtKB-ARBA"/>
</dbReference>
<dbReference type="InterPro" id="IPR036961">
    <property type="entry name" value="Kinesin_motor_dom_sf"/>
</dbReference>
<evidence type="ECO:0000313" key="16">
    <source>
        <dbReference type="Proteomes" id="UP000184255"/>
    </source>
</evidence>
<evidence type="ECO:0000259" key="14">
    <source>
        <dbReference type="PROSITE" id="PS50067"/>
    </source>
</evidence>
<organism evidence="15 16">
    <name type="scientific">Fusarium mangiferae</name>
    <name type="common">Mango malformation disease fungus</name>
    <dbReference type="NCBI Taxonomy" id="192010"/>
    <lineage>
        <taxon>Eukaryota</taxon>
        <taxon>Fungi</taxon>
        <taxon>Dikarya</taxon>
        <taxon>Ascomycota</taxon>
        <taxon>Pezizomycotina</taxon>
        <taxon>Sordariomycetes</taxon>
        <taxon>Hypocreomycetidae</taxon>
        <taxon>Hypocreales</taxon>
        <taxon>Nectriaceae</taxon>
        <taxon>Fusarium</taxon>
        <taxon>Fusarium fujikuroi species complex</taxon>
    </lineage>
</organism>
<evidence type="ECO:0000256" key="5">
    <source>
        <dbReference type="ARBA" id="ARBA00022741"/>
    </source>
</evidence>
<dbReference type="InterPro" id="IPR000253">
    <property type="entry name" value="FHA_dom"/>
</dbReference>
<feature type="region of interest" description="Disordered" evidence="12">
    <location>
        <begin position="619"/>
        <end position="664"/>
    </location>
</feature>
<gene>
    <name evidence="15" type="ORF">FMAN_07436</name>
</gene>
<dbReference type="GeneID" id="65086697"/>
<dbReference type="VEuPathDB" id="FungiDB:FMAN_07436"/>
<sequence>MPPAGGGNIKVVVRCRPFNSREIERGAKCIVEMKGNQTVVTAPEGKGVKDGGPKAFAFDRSYWSFNKDDPNYAGQSNLFDDLGQPLLDNAFQGYNNCIFAYGQTGSGKSYSMMGYGKEIGIVPLICQDMFKRIDELKKDKTTKCTVEVSYLEIYNERVRDLLNPSTKGNLKVREHPSTGPYVEDLAKLAVNEFQEIEHLMDEGNKARTVAATNMNQTSSRSHAVFTLMLTQKKYDADTKMEMEKVAKISLVDLAGSERATSTGATGARLKEGAEINRSLSTLGRVIAALADLSTGGKKKKGTGQVPYRDSVLTWLLKDSLGGNSMTAMIAAVSPADINFDETLSTLRYADSAKRIKNHAVVNEDANARMIRELKEELSLLRSKLGNGPVPGGAAGGGLVTGETYPEGTPLDQQMVSITGSDGVLKKVSKAEIAEQLSQSEKLLTDLNQTWEEKLLKTEEIHKEREAALEELGVSIEKGFVGLHTPKKMPHLVNLSDDPLLAECLVYNLKPGTTTVGNVDTNADHQANIRLNGSRILHDHCTFENAPDGTVTLTPSEGASVMINGKRITEPSQLHSGYRVILGDFHIFRFNHPMEARAERAEVPERPQSLLRHSITASQLQALDRGSPSPSPRPGHERSFSRVSEFGDISRPESPSIFQRSGRESDWSLARREAAGAILGSDQNLTSLTDEELNALFEDVQRARAERVNGREDGDDSESSYPIRDKYLSNGTMDNFSLDTALTMPSTPKQGEPDDRLKEVREELQNKLEKQKEEYQDQLKSAEAANVEIEEIKQEKVKMEAALKELKEDMQKQLNQQRKQFEEKIEKMDPLKMPKKSPTLSEEEIEMAKKTVKTWRGRHFVKMAEAVLQNASILKEAQIMSHELDEHVVFQFAAVDVGHVLCSSYDMVLNGLTGEGDDVALEEAHKPCIGIRVVDYKHSVVHLWSLEKLHDRVRQMRQMHQYLDQPEYAQHLSLDNPFVETRMPSYTLVGEVDVPLKAVFECRVQDSTLDVLSPYTSHVVGIIKLSLEPSHARAPTNTLKFNVVMHELVGFAEREGTEVHAQLFIPGISEEDGITTTQMIKDFDEGPIRFESVHSMSIPLFVPQDVTLRVAIFAKVSTMHLDKLLSWDDMRDAVPLREDKARASRINESQFYTQEKHDLLSRIQIMELNENGEYGAVEVTQTSELDTGTFQLHQGLQRRIGINISHSSGDALPWSGVTAVRVGKIRLVDSAGKTPDMGANEPDISLKLSQSPIFRENANGTKSLTIYAQWDSSLHNSLLLDRVTQDKYRVQMTISWEISSEKLAEPMKFSQKVCVQILSRTFVRQTSMFSALWQNVRFVRSSTGIFTLAMRPAPVKKVGDLWRLNSQHDYVKGEEDLTSWTPRGVSLVSDFLTARKKKRRAADMSVTESVLAKLGLDGANALPEKKEPEPEPSPELKPIIPSDDDLLNDTPETSQTPSLDDEEQPPADESQPQLSKEAQQPETDLSNPEQPEIREAHVDEQGKPVKEEPENEYTEEATSETPEATEVEEEETITVEELLLKPEYDEDQTYLLTKCLKLWKKYPDPSNNILSPTNMAPPTDGLMTDGPAQPTLIATVIRVPKNPKVLKGGYLMIPNSDSTRWVKRFVELRRPYLHLHSATDGDEVGLISLRNSRIDSQPGVLGLLQGPDDSGVQGQDGGTDFTPGHRRTASGRVISTIWTGSGPGASSGGPGLQRLPERMQSAVFAIYGTDNTWLFAARSERDKMDWIFRIDQTYMSSNDSVPGSGIASPYPGSDF</sequence>
<dbReference type="FunFam" id="3.40.850.10:FF:000047">
    <property type="entry name" value="Kinesin family protein"/>
    <property type="match status" value="1"/>
</dbReference>
<evidence type="ECO:0000256" key="12">
    <source>
        <dbReference type="SAM" id="MobiDB-lite"/>
    </source>
</evidence>
<keyword evidence="6 10" id="KW-0067">ATP-binding</keyword>
<dbReference type="InterPro" id="IPR011993">
    <property type="entry name" value="PH-like_dom_sf"/>
</dbReference>
<evidence type="ECO:0000259" key="13">
    <source>
        <dbReference type="PROSITE" id="PS50003"/>
    </source>
</evidence>
<dbReference type="SMART" id="SM00129">
    <property type="entry name" value="KISc"/>
    <property type="match status" value="1"/>
</dbReference>
<accession>A0A1L7T740</accession>
<dbReference type="GO" id="GO:0005874">
    <property type="term" value="C:microtubule"/>
    <property type="evidence" value="ECO:0007669"/>
    <property type="project" value="UniProtKB-KW"/>
</dbReference>
<dbReference type="InterPro" id="IPR019821">
    <property type="entry name" value="Kinesin_motor_CS"/>
</dbReference>
<feature type="compositionally biased region" description="Polar residues" evidence="12">
    <location>
        <begin position="1469"/>
        <end position="1488"/>
    </location>
</feature>
<evidence type="ECO:0000256" key="2">
    <source>
        <dbReference type="ARBA" id="ARBA00022448"/>
    </source>
</evidence>
<feature type="compositionally biased region" description="Acidic residues" evidence="12">
    <location>
        <begin position="1508"/>
        <end position="1530"/>
    </location>
</feature>
<dbReference type="InterPro" id="IPR032405">
    <property type="entry name" value="Kinesin_assoc"/>
</dbReference>
<dbReference type="Gene3D" id="2.60.200.20">
    <property type="match status" value="1"/>
</dbReference>
<evidence type="ECO:0000256" key="7">
    <source>
        <dbReference type="ARBA" id="ARBA00023054"/>
    </source>
</evidence>
<evidence type="ECO:0000256" key="10">
    <source>
        <dbReference type="PROSITE-ProRule" id="PRU00283"/>
    </source>
</evidence>
<dbReference type="Gene3D" id="6.10.250.2520">
    <property type="match status" value="1"/>
</dbReference>
<feature type="compositionally biased region" description="Basic and acidic residues" evidence="12">
    <location>
        <begin position="1490"/>
        <end position="1507"/>
    </location>
</feature>
<feature type="region of interest" description="Disordered" evidence="12">
    <location>
        <begin position="1417"/>
        <end position="1530"/>
    </location>
</feature>
<comment type="similarity">
    <text evidence="10">Belongs to the TRAFAC class myosin-kinesin ATPase superfamily. Kinesin family.</text>
</comment>
<dbReference type="InterPro" id="IPR001752">
    <property type="entry name" value="Kinesin_motor_dom"/>
</dbReference>
<dbReference type="Pfam" id="PF00498">
    <property type="entry name" value="FHA"/>
    <property type="match status" value="1"/>
</dbReference>
<dbReference type="CDD" id="cd22705">
    <property type="entry name" value="FHA_KIF1"/>
    <property type="match status" value="1"/>
</dbReference>
<dbReference type="PROSITE" id="PS50003">
    <property type="entry name" value="PH_DOMAIN"/>
    <property type="match status" value="1"/>
</dbReference>
<dbReference type="SMART" id="SM00233">
    <property type="entry name" value="PH"/>
    <property type="match status" value="1"/>
</dbReference>
<dbReference type="PROSITE" id="PS00411">
    <property type="entry name" value="KINESIN_MOTOR_1"/>
    <property type="match status" value="1"/>
</dbReference>
<dbReference type="Gene3D" id="3.40.850.10">
    <property type="entry name" value="Kinesin motor domain"/>
    <property type="match status" value="1"/>
</dbReference>
<dbReference type="RefSeq" id="XP_041681660.1">
    <property type="nucleotide sequence ID" value="XM_041831058.1"/>
</dbReference>
<dbReference type="GO" id="GO:0047496">
    <property type="term" value="P:vesicle transport along microtubule"/>
    <property type="evidence" value="ECO:0007669"/>
    <property type="project" value="UniProtKB-ARBA"/>
</dbReference>
<dbReference type="SUPFAM" id="SSF50729">
    <property type="entry name" value="PH domain-like"/>
    <property type="match status" value="1"/>
</dbReference>
<keyword evidence="2" id="KW-0813">Transport</keyword>
<dbReference type="PANTHER" id="PTHR47117">
    <property type="entry name" value="STAR-RELATED LIPID TRANSFER PROTEIN 9"/>
    <property type="match status" value="1"/>
</dbReference>
<dbReference type="GO" id="GO:0005524">
    <property type="term" value="F:ATP binding"/>
    <property type="evidence" value="ECO:0007669"/>
    <property type="project" value="UniProtKB-UniRule"/>
</dbReference>
<dbReference type="Proteomes" id="UP000184255">
    <property type="component" value="Unassembled WGS sequence"/>
</dbReference>
<dbReference type="InterPro" id="IPR022140">
    <property type="entry name" value="Kinesin-like_KIF1-typ"/>
</dbReference>
<dbReference type="GO" id="GO:0008017">
    <property type="term" value="F:microtubule binding"/>
    <property type="evidence" value="ECO:0007669"/>
    <property type="project" value="InterPro"/>
</dbReference>
<dbReference type="GO" id="GO:0008574">
    <property type="term" value="F:plus-end-directed microtubule motor activity"/>
    <property type="evidence" value="ECO:0007669"/>
    <property type="project" value="UniProtKB-ARBA"/>
</dbReference>
<evidence type="ECO:0000256" key="6">
    <source>
        <dbReference type="ARBA" id="ARBA00022840"/>
    </source>
</evidence>
<keyword evidence="3" id="KW-0963">Cytoplasm</keyword>
<feature type="domain" description="PH" evidence="13">
    <location>
        <begin position="1603"/>
        <end position="1754"/>
    </location>
</feature>
<proteinExistence type="inferred from homology"/>
<dbReference type="InterPro" id="IPR022164">
    <property type="entry name" value="Kinesin-like"/>
</dbReference>
<dbReference type="Pfam" id="PF12473">
    <property type="entry name" value="DUF3694"/>
    <property type="match status" value="1"/>
</dbReference>
<feature type="coiled-coil region" evidence="11">
    <location>
        <begin position="753"/>
        <end position="826"/>
    </location>
</feature>
<protein>
    <submittedName>
        <fullName evidence="15">Probable kinesin</fullName>
    </submittedName>
</protein>
<keyword evidence="9" id="KW-0206">Cytoskeleton</keyword>